<dbReference type="PANTHER" id="PTHR33824:SF7">
    <property type="entry name" value="POLYKETIDE CYCLASE_DEHYDRASE AND LIPID TRANSPORT SUPERFAMILY PROTEIN"/>
    <property type="match status" value="1"/>
</dbReference>
<dbReference type="SUPFAM" id="SSF55961">
    <property type="entry name" value="Bet v1-like"/>
    <property type="match status" value="1"/>
</dbReference>
<feature type="region of interest" description="Disordered" evidence="1">
    <location>
        <begin position="264"/>
        <end position="284"/>
    </location>
</feature>
<evidence type="ECO:0000313" key="3">
    <source>
        <dbReference type="Proteomes" id="UP000662747"/>
    </source>
</evidence>
<reference evidence="2 3" key="1">
    <citation type="submission" date="2021-02" db="EMBL/GenBank/DDBJ databases">
        <title>De Novo genome assembly of isolated myxobacteria.</title>
        <authorList>
            <person name="Stevens D.C."/>
        </authorList>
    </citation>
    <scope>NUCLEOTIDE SEQUENCE [LARGE SCALE GENOMIC DNA]</scope>
    <source>
        <strain evidence="3">SCPEA02</strain>
    </source>
</reference>
<dbReference type="Proteomes" id="UP000662747">
    <property type="component" value="Chromosome"/>
</dbReference>
<evidence type="ECO:0000313" key="2">
    <source>
        <dbReference type="EMBL" id="QSQ21103.1"/>
    </source>
</evidence>
<proteinExistence type="predicted"/>
<organism evidence="2 3">
    <name type="scientific">Pyxidicoccus parkwayensis</name>
    <dbReference type="NCBI Taxonomy" id="2813578"/>
    <lineage>
        <taxon>Bacteria</taxon>
        <taxon>Pseudomonadati</taxon>
        <taxon>Myxococcota</taxon>
        <taxon>Myxococcia</taxon>
        <taxon>Myxococcales</taxon>
        <taxon>Cystobacterineae</taxon>
        <taxon>Myxococcaceae</taxon>
        <taxon>Pyxidicoccus</taxon>
    </lineage>
</organism>
<protein>
    <submittedName>
        <fullName evidence="2">SRPBCC family protein</fullName>
    </submittedName>
</protein>
<dbReference type="EMBL" id="CP071090">
    <property type="protein sequence ID" value="QSQ21103.1"/>
    <property type="molecule type" value="Genomic_DNA"/>
</dbReference>
<sequence>MAEKPRESQAPRSRSTPGAVPFTGPSRDWDWHDIEARKEGEGRAGTEKVGRVRRAARAFLGGALLGMGLKSRSVGGMAMAFAGGRLIVRGTRGHSLAAGLPGLRKRALTGRGAREEGVVTGGTVMERSITIQKPGHELYREWRVAENLSRVMGHFADVTRTGPDVLHWKVQGPFGRTFEWDSHVVEEQPGEFLRWESLKGAQVPNSGWVRFRPAPGDWGTVVTLRLFFSPPGGTAADAAMKLFGEVPTALAARALRRFKSLVETGEIPTTNPNPAARDGGQSSS</sequence>
<evidence type="ECO:0000256" key="1">
    <source>
        <dbReference type="SAM" id="MobiDB-lite"/>
    </source>
</evidence>
<dbReference type="CDD" id="cd07817">
    <property type="entry name" value="SRPBCC_8"/>
    <property type="match status" value="1"/>
</dbReference>
<feature type="region of interest" description="Disordered" evidence="1">
    <location>
        <begin position="1"/>
        <end position="31"/>
    </location>
</feature>
<dbReference type="Gene3D" id="3.30.530.20">
    <property type="match status" value="1"/>
</dbReference>
<dbReference type="PANTHER" id="PTHR33824">
    <property type="entry name" value="POLYKETIDE CYCLASE/DEHYDRASE AND LIPID TRANSPORT SUPERFAMILY PROTEIN"/>
    <property type="match status" value="1"/>
</dbReference>
<name>A0ABX7NRN9_9BACT</name>
<accession>A0ABX7NRN9</accession>
<keyword evidence="3" id="KW-1185">Reference proteome</keyword>
<gene>
    <name evidence="2" type="ORF">JY651_38815</name>
</gene>
<dbReference type="InterPro" id="IPR023393">
    <property type="entry name" value="START-like_dom_sf"/>
</dbReference>
<dbReference type="InterPro" id="IPR047137">
    <property type="entry name" value="ORF3"/>
</dbReference>
<dbReference type="RefSeq" id="WP_206722682.1">
    <property type="nucleotide sequence ID" value="NZ_CP071090.1"/>
</dbReference>